<name>A0A7W4W7T9_9GAMM</name>
<accession>A0A7W4W7T9</accession>
<protein>
    <submittedName>
        <fullName evidence="1">Uncharacterized protein</fullName>
    </submittedName>
</protein>
<evidence type="ECO:0000313" key="1">
    <source>
        <dbReference type="EMBL" id="MBB3049000.1"/>
    </source>
</evidence>
<dbReference type="Proteomes" id="UP000537130">
    <property type="component" value="Unassembled WGS sequence"/>
</dbReference>
<gene>
    <name evidence="1" type="ORF">FHR99_003284</name>
</gene>
<keyword evidence="2" id="KW-1185">Reference proteome</keyword>
<dbReference type="RefSeq" id="WP_183411787.1">
    <property type="nucleotide sequence ID" value="NZ_JACHWY010000008.1"/>
</dbReference>
<reference evidence="1 2" key="1">
    <citation type="submission" date="2020-08" db="EMBL/GenBank/DDBJ databases">
        <title>Genomic Encyclopedia of Type Strains, Phase III (KMG-III): the genomes of soil and plant-associated and newly described type strains.</title>
        <authorList>
            <person name="Whitman W."/>
        </authorList>
    </citation>
    <scope>NUCLEOTIDE SEQUENCE [LARGE SCALE GENOMIC DNA]</scope>
    <source>
        <strain evidence="1 2">CECT 8654</strain>
    </source>
</reference>
<dbReference type="AlphaFoldDB" id="A0A7W4W7T9"/>
<comment type="caution">
    <text evidence="1">The sequence shown here is derived from an EMBL/GenBank/DDBJ whole genome shotgun (WGS) entry which is preliminary data.</text>
</comment>
<organism evidence="1 2">
    <name type="scientific">Litorivivens lipolytica</name>
    <dbReference type="NCBI Taxonomy" id="1524264"/>
    <lineage>
        <taxon>Bacteria</taxon>
        <taxon>Pseudomonadati</taxon>
        <taxon>Pseudomonadota</taxon>
        <taxon>Gammaproteobacteria</taxon>
        <taxon>Litorivivens</taxon>
    </lineage>
</organism>
<dbReference type="EMBL" id="JACHWY010000008">
    <property type="protein sequence ID" value="MBB3049000.1"/>
    <property type="molecule type" value="Genomic_DNA"/>
</dbReference>
<evidence type="ECO:0000313" key="2">
    <source>
        <dbReference type="Proteomes" id="UP000537130"/>
    </source>
</evidence>
<proteinExistence type="predicted"/>
<sequence length="231" mass="25747">MAVRGSKELVADVEKSDIVREVEAFNSQWPESHLMGLLFKGYDGISADTFLELYDFALDGDTSNLLESSDWFDDAICACALVVSVFHAFDEISGYVGGHNAIDVVHDAALGRVMIDFARLGESADVGMSGLSLRQMSILCRMKEASVRNALSKDEQAPKGFKEGKQVFFEPLEAHQWMLQRRGYRPTELPVEERIQSYTGMNLWAGAYRGVSRHPSHCRDLVVRPQRAVGI</sequence>